<dbReference type="Gene3D" id="3.10.129.10">
    <property type="entry name" value="Hotdog Thioesterase"/>
    <property type="match status" value="1"/>
</dbReference>
<protein>
    <submittedName>
        <fullName evidence="4">Phenylacetic acid degradation protein</fullName>
    </submittedName>
</protein>
<evidence type="ECO:0000259" key="3">
    <source>
        <dbReference type="Pfam" id="PF03061"/>
    </source>
</evidence>
<dbReference type="RefSeq" id="WP_094453549.1">
    <property type="nucleotide sequence ID" value="NZ_NMVJ01000006.1"/>
</dbReference>
<dbReference type="GO" id="GO:0047617">
    <property type="term" value="F:fatty acyl-CoA hydrolase activity"/>
    <property type="evidence" value="ECO:0007669"/>
    <property type="project" value="InterPro"/>
</dbReference>
<gene>
    <name evidence="4" type="ORF">CGZ91_06490</name>
</gene>
<organism evidence="4 5">
    <name type="scientific">Parenemella sanctibonifatiensis</name>
    <dbReference type="NCBI Taxonomy" id="2016505"/>
    <lineage>
        <taxon>Bacteria</taxon>
        <taxon>Bacillati</taxon>
        <taxon>Actinomycetota</taxon>
        <taxon>Actinomycetes</taxon>
        <taxon>Propionibacteriales</taxon>
        <taxon>Propionibacteriaceae</taxon>
        <taxon>Parenemella</taxon>
    </lineage>
</organism>
<evidence type="ECO:0000256" key="1">
    <source>
        <dbReference type="ARBA" id="ARBA00008324"/>
    </source>
</evidence>
<proteinExistence type="inferred from homology"/>
<dbReference type="Pfam" id="PF03061">
    <property type="entry name" value="4HBT"/>
    <property type="match status" value="1"/>
</dbReference>
<keyword evidence="2" id="KW-0378">Hydrolase</keyword>
<dbReference type="Proteomes" id="UP000216300">
    <property type="component" value="Unassembled WGS sequence"/>
</dbReference>
<feature type="domain" description="Thioesterase" evidence="3">
    <location>
        <begin position="50"/>
        <end position="124"/>
    </location>
</feature>
<evidence type="ECO:0000256" key="2">
    <source>
        <dbReference type="ARBA" id="ARBA00022801"/>
    </source>
</evidence>
<dbReference type="AlphaFoldDB" id="A0A255ESK6"/>
<dbReference type="InterPro" id="IPR029069">
    <property type="entry name" value="HotDog_dom_sf"/>
</dbReference>
<dbReference type="InterPro" id="IPR003736">
    <property type="entry name" value="PAAI_dom"/>
</dbReference>
<dbReference type="InterPro" id="IPR039298">
    <property type="entry name" value="ACOT13"/>
</dbReference>
<comment type="similarity">
    <text evidence="1">Belongs to the thioesterase PaaI family.</text>
</comment>
<dbReference type="InterPro" id="IPR006683">
    <property type="entry name" value="Thioestr_dom"/>
</dbReference>
<sequence length="142" mass="14535">MSELPSLTTVQDHLDAAPFMKQLAMQVTDLTQTTITCTIAVDETHLGGANGAVHGGIITAWLDTAADFALIGTIGQPVPTIDFTVNFLRPAVLGDELTLIGKVVRPGRTASIAEAELMGSNGKLLALGRGSYASSVAAGAGS</sequence>
<dbReference type="SUPFAM" id="SSF54637">
    <property type="entry name" value="Thioesterase/thiol ester dehydrase-isomerase"/>
    <property type="match status" value="1"/>
</dbReference>
<dbReference type="EMBL" id="NMVJ01000006">
    <property type="protein sequence ID" value="OYN91103.1"/>
    <property type="molecule type" value="Genomic_DNA"/>
</dbReference>
<dbReference type="NCBIfam" id="TIGR00369">
    <property type="entry name" value="unchar_dom_1"/>
    <property type="match status" value="1"/>
</dbReference>
<comment type="caution">
    <text evidence="4">The sequence shown here is derived from an EMBL/GenBank/DDBJ whole genome shotgun (WGS) entry which is preliminary data.</text>
</comment>
<dbReference type="PANTHER" id="PTHR21660">
    <property type="entry name" value="THIOESTERASE SUPERFAMILY MEMBER-RELATED"/>
    <property type="match status" value="1"/>
</dbReference>
<accession>A0A255ESK6</accession>
<dbReference type="OrthoDB" id="9813282at2"/>
<name>A0A255ESK6_9ACTN</name>
<keyword evidence="5" id="KW-1185">Reference proteome</keyword>
<reference evidence="4 5" key="1">
    <citation type="submission" date="2017-07" db="EMBL/GenBank/DDBJ databases">
        <title>Draft whole genome sequences of clinical Proprionibacteriaceae strains.</title>
        <authorList>
            <person name="Bernier A.-M."/>
            <person name="Bernard K."/>
            <person name="Domingo M.-C."/>
        </authorList>
    </citation>
    <scope>NUCLEOTIDE SEQUENCE [LARGE SCALE GENOMIC DNA]</scope>
    <source>
        <strain evidence="4 5">NML 150081</strain>
    </source>
</reference>
<dbReference type="PANTHER" id="PTHR21660:SF1">
    <property type="entry name" value="ACYL-COENZYME A THIOESTERASE 13"/>
    <property type="match status" value="1"/>
</dbReference>
<evidence type="ECO:0000313" key="4">
    <source>
        <dbReference type="EMBL" id="OYN91103.1"/>
    </source>
</evidence>
<evidence type="ECO:0000313" key="5">
    <source>
        <dbReference type="Proteomes" id="UP000216300"/>
    </source>
</evidence>
<dbReference type="CDD" id="cd03443">
    <property type="entry name" value="PaaI_thioesterase"/>
    <property type="match status" value="1"/>
</dbReference>